<dbReference type="Proteomes" id="UP001626593">
    <property type="component" value="Chromosome"/>
</dbReference>
<protein>
    <recommendedName>
        <fullName evidence="5">Cobalt-zinc-cadmium resistance protein</fullName>
    </recommendedName>
</protein>
<organism evidence="3 4">
    <name type="scientific">Aromatoleum evansii</name>
    <name type="common">Azoarcus evansii</name>
    <dbReference type="NCBI Taxonomy" id="59406"/>
    <lineage>
        <taxon>Bacteria</taxon>
        <taxon>Pseudomonadati</taxon>
        <taxon>Pseudomonadota</taxon>
        <taxon>Betaproteobacteria</taxon>
        <taxon>Rhodocyclales</taxon>
        <taxon>Rhodocyclaceae</taxon>
        <taxon>Aromatoleum</taxon>
    </lineage>
</organism>
<dbReference type="EMBL" id="CP141259">
    <property type="protein sequence ID" value="WRL48659.1"/>
    <property type="molecule type" value="Genomic_DNA"/>
</dbReference>
<keyword evidence="2" id="KW-0732">Signal</keyword>
<evidence type="ECO:0000313" key="3">
    <source>
        <dbReference type="EMBL" id="WRL48659.1"/>
    </source>
</evidence>
<proteinExistence type="predicted"/>
<evidence type="ECO:0000313" key="4">
    <source>
        <dbReference type="Proteomes" id="UP001626593"/>
    </source>
</evidence>
<keyword evidence="4" id="KW-1185">Reference proteome</keyword>
<gene>
    <name evidence="3" type="ORF">U5817_11580</name>
</gene>
<evidence type="ECO:0000256" key="2">
    <source>
        <dbReference type="SAM" id="SignalP"/>
    </source>
</evidence>
<feature type="chain" id="PRO_5046645417" description="Cobalt-zinc-cadmium resistance protein" evidence="2">
    <location>
        <begin position="21"/>
        <end position="115"/>
    </location>
</feature>
<accession>A0ABZ1AS03</accession>
<dbReference type="RefSeq" id="WP_026296323.1">
    <property type="nucleotide sequence ID" value="NZ_CP141259.1"/>
</dbReference>
<feature type="signal peptide" evidence="2">
    <location>
        <begin position="1"/>
        <end position="20"/>
    </location>
</feature>
<sequence length="115" mass="12049">MRRWLAILFMVFLPLQLGWAAVSAYCQHESGAAANHLGHHDHQHQAAAGDEPGSKAAGTDFDCSFCQAATCTALPSDVGASSTDILTSLAIASTPMGLLPGHPSEPERPKWGLPA</sequence>
<reference evidence="3 4" key="1">
    <citation type="submission" date="2023-12" db="EMBL/GenBank/DDBJ databases">
        <title>A. evansii MAY27, complete genome.</title>
        <authorList>
            <person name="Wang Y."/>
        </authorList>
    </citation>
    <scope>NUCLEOTIDE SEQUENCE [LARGE SCALE GENOMIC DNA]</scope>
    <source>
        <strain evidence="3 4">MAY27</strain>
    </source>
</reference>
<evidence type="ECO:0000256" key="1">
    <source>
        <dbReference type="SAM" id="MobiDB-lite"/>
    </source>
</evidence>
<feature type="region of interest" description="Disordered" evidence="1">
    <location>
        <begin position="36"/>
        <end position="56"/>
    </location>
</feature>
<name>A0ABZ1AS03_AROEV</name>
<evidence type="ECO:0008006" key="5">
    <source>
        <dbReference type="Google" id="ProtNLM"/>
    </source>
</evidence>